<dbReference type="RefSeq" id="WP_130343547.1">
    <property type="nucleotide sequence ID" value="NZ_SGWQ01000002.1"/>
</dbReference>
<accession>A0A4Q7L5E3</accession>
<dbReference type="Pfam" id="PF13653">
    <property type="entry name" value="GDPD_2"/>
    <property type="match status" value="1"/>
</dbReference>
<keyword evidence="2" id="KW-0732">Signal</keyword>
<organism evidence="3 4">
    <name type="scientific">Herbihabitans rhizosphaerae</name>
    <dbReference type="NCBI Taxonomy" id="1872711"/>
    <lineage>
        <taxon>Bacteria</taxon>
        <taxon>Bacillati</taxon>
        <taxon>Actinomycetota</taxon>
        <taxon>Actinomycetes</taxon>
        <taxon>Pseudonocardiales</taxon>
        <taxon>Pseudonocardiaceae</taxon>
        <taxon>Herbihabitans</taxon>
    </lineage>
</organism>
<comment type="caution">
    <text evidence="3">The sequence shown here is derived from an EMBL/GenBank/DDBJ whole genome shotgun (WGS) entry which is preliminary data.</text>
</comment>
<keyword evidence="4" id="KW-1185">Reference proteome</keyword>
<dbReference type="PANTHER" id="PTHR31571:SF1">
    <property type="entry name" value="ALTERED INHERITANCE OF MITOCHONDRIA PROTEIN 6"/>
    <property type="match status" value="1"/>
</dbReference>
<feature type="signal peptide" evidence="2">
    <location>
        <begin position="1"/>
        <end position="26"/>
    </location>
</feature>
<dbReference type="AlphaFoldDB" id="A0A4Q7L5E3"/>
<dbReference type="CDD" id="cd08577">
    <property type="entry name" value="PI-PLCc_GDPD_SF_unchar3"/>
    <property type="match status" value="1"/>
</dbReference>
<dbReference type="Proteomes" id="UP000294257">
    <property type="component" value="Unassembled WGS sequence"/>
</dbReference>
<dbReference type="GO" id="GO:0008081">
    <property type="term" value="F:phosphoric diester hydrolase activity"/>
    <property type="evidence" value="ECO:0007669"/>
    <property type="project" value="InterPro"/>
</dbReference>
<evidence type="ECO:0000313" key="4">
    <source>
        <dbReference type="Proteomes" id="UP000294257"/>
    </source>
</evidence>
<dbReference type="Gene3D" id="3.20.20.190">
    <property type="entry name" value="Phosphatidylinositol (PI) phosphodiesterase"/>
    <property type="match status" value="1"/>
</dbReference>
<dbReference type="EMBL" id="SGWQ01000002">
    <property type="protein sequence ID" value="RZS43751.1"/>
    <property type="molecule type" value="Genomic_DNA"/>
</dbReference>
<dbReference type="OrthoDB" id="9794455at2"/>
<dbReference type="SUPFAM" id="SSF51695">
    <property type="entry name" value="PLC-like phosphodiesterases"/>
    <property type="match status" value="1"/>
</dbReference>
<dbReference type="PANTHER" id="PTHR31571">
    <property type="entry name" value="ALTERED INHERITANCE OF MITOCHONDRIA PROTEIN 6"/>
    <property type="match status" value="1"/>
</dbReference>
<sequence length="286" mass="31761">MRSRLLPLLLVALAALVGAASSPAAADRPHSPHRTEPLAKAHAHNDYEHARPLHDALDHGFTSVEADIFLVDGQLLVAHEIGQVDPERTLTSLYLEPLRQRVIDNHGTVYRGKPIEFQLLIDIKNSGTATYELLDRTLRDERYAFLFTHYRDGKVKHGAVAAVISGDRPRAIMEGQTDRLAFYDGRIADQTDLGPGADARLTALVSDNWTKLFTWTGTGEFPAAERAKLRDLVRRCHDAGQRIRFWATPDSPGPARDALWRELVNADVDHINTDDLAGLAEFLSNP</sequence>
<evidence type="ECO:0000256" key="1">
    <source>
        <dbReference type="ARBA" id="ARBA00014286"/>
    </source>
</evidence>
<dbReference type="InterPro" id="IPR051236">
    <property type="entry name" value="HAT_RTT109-like"/>
</dbReference>
<dbReference type="GO" id="GO:0006629">
    <property type="term" value="P:lipid metabolic process"/>
    <property type="evidence" value="ECO:0007669"/>
    <property type="project" value="InterPro"/>
</dbReference>
<dbReference type="InterPro" id="IPR039559">
    <property type="entry name" value="AIM6_PI-PLC-like_dom"/>
</dbReference>
<protein>
    <recommendedName>
        <fullName evidence="1">Altered inheritance of mitochondria protein 6</fullName>
    </recommendedName>
</protein>
<proteinExistence type="predicted"/>
<reference evidence="3 4" key="1">
    <citation type="submission" date="2019-02" db="EMBL/GenBank/DDBJ databases">
        <title>Genomic Encyclopedia of Type Strains, Phase IV (KMG-IV): sequencing the most valuable type-strain genomes for metagenomic binning, comparative biology and taxonomic classification.</title>
        <authorList>
            <person name="Goeker M."/>
        </authorList>
    </citation>
    <scope>NUCLEOTIDE SEQUENCE [LARGE SCALE GENOMIC DNA]</scope>
    <source>
        <strain evidence="3 4">DSM 101727</strain>
    </source>
</reference>
<evidence type="ECO:0000256" key="2">
    <source>
        <dbReference type="SAM" id="SignalP"/>
    </source>
</evidence>
<name>A0A4Q7L5E3_9PSEU</name>
<feature type="chain" id="PRO_5020477502" description="Altered inheritance of mitochondria protein 6" evidence="2">
    <location>
        <begin position="27"/>
        <end position="286"/>
    </location>
</feature>
<evidence type="ECO:0000313" key="3">
    <source>
        <dbReference type="EMBL" id="RZS43751.1"/>
    </source>
</evidence>
<dbReference type="InterPro" id="IPR017946">
    <property type="entry name" value="PLC-like_Pdiesterase_TIM-brl"/>
</dbReference>
<gene>
    <name evidence="3" type="ORF">EV193_102732</name>
</gene>